<reference evidence="2" key="1">
    <citation type="journal article" date="2022" name="Int. J. Mol. Sci.">
        <title>Draft Genome of Tanacetum Coccineum: Genomic Comparison of Closely Related Tanacetum-Family Plants.</title>
        <authorList>
            <person name="Yamashiro T."/>
            <person name="Shiraishi A."/>
            <person name="Nakayama K."/>
            <person name="Satake H."/>
        </authorList>
    </citation>
    <scope>NUCLEOTIDE SEQUENCE</scope>
</reference>
<reference evidence="2" key="2">
    <citation type="submission" date="2022-01" db="EMBL/GenBank/DDBJ databases">
        <authorList>
            <person name="Yamashiro T."/>
            <person name="Shiraishi A."/>
            <person name="Satake H."/>
            <person name="Nakayama K."/>
        </authorList>
    </citation>
    <scope>NUCLEOTIDE SEQUENCE</scope>
</reference>
<protein>
    <recommendedName>
        <fullName evidence="4">Retrovirus-related Pol polyprotein from transposon TNT 1-94</fullName>
    </recommendedName>
</protein>
<evidence type="ECO:0000313" key="2">
    <source>
        <dbReference type="EMBL" id="GJS61031.1"/>
    </source>
</evidence>
<comment type="caution">
    <text evidence="2">The sequence shown here is derived from an EMBL/GenBank/DDBJ whole genome shotgun (WGS) entry which is preliminary data.</text>
</comment>
<gene>
    <name evidence="2" type="ORF">Tco_0655815</name>
</gene>
<accession>A0ABQ4X711</accession>
<feature type="region of interest" description="Disordered" evidence="1">
    <location>
        <begin position="191"/>
        <end position="227"/>
    </location>
</feature>
<proteinExistence type="predicted"/>
<name>A0ABQ4X711_9ASTR</name>
<sequence length="748" mass="84769">MVANQAIEYAPQCGDLTAESLTFGGTTNLVNNRATSSGSSFMNVDNSSSGTTPIIDKIGKFKELLTSRQAILVDKAGNPLNNVEFSGEYDSEYEVALIDNDMARSIASERFWCTAIAYDLNRPINDSEARPLKEYLIKFSVMNGKKSLILDYNTFVESTRLDYAKGTYVSHPSTEVVKESDNKEVFAAREEMDEDFPPTNEEVQSPPPHTDKPKSSHAQESDYESSSHALKKYDNILPLTERQLNVDHGDQTDKLVQEDVKEDSALNKKVLEATEAYTTNSNKITELLSLAKTFDFSGIKSLVETMKVSLDAQNDHLETWDKSSTSMALNVGPRLTKIEHTQALMQADLSSLKSYTLEIKLMMTKIYQAFKAEEEPTRVVPISTVRPITRPNLKVALIESSSRPLLTGPIFEIPVPQQTALVTQREGKGIATDEQLESTKKLVPASKVVREYPDEPIKVPYMINGKMHYLTNDEINAHLEKEDKIKKAVEEAKMFEMTKTEVIKVVQEEAEKIGLDPKTIVSEKKGEKFKKAQDTKHQFLKREHSQRVKRLMELNKKRAEQYMLTIFNRLKQEPITNVRIHPNSKPAILTVFKNNVKRNFQVHNPFKFSNFRVIELDELGPIIQKKKKTIVKDLMVSLGKRYEILKKIPEELEIQSALPAPIPEQAPSQSSKRKWKHMDLELRSKCQGWSVIEVSLKVSPLWNDIHKVGVDSLVSYLVMASMIKTPKNARFGLKLKKLIAEHPDQEKL</sequence>
<evidence type="ECO:0000313" key="3">
    <source>
        <dbReference type="Proteomes" id="UP001151760"/>
    </source>
</evidence>
<evidence type="ECO:0008006" key="4">
    <source>
        <dbReference type="Google" id="ProtNLM"/>
    </source>
</evidence>
<dbReference type="Proteomes" id="UP001151760">
    <property type="component" value="Unassembled WGS sequence"/>
</dbReference>
<keyword evidence="3" id="KW-1185">Reference proteome</keyword>
<organism evidence="2 3">
    <name type="scientific">Tanacetum coccineum</name>
    <dbReference type="NCBI Taxonomy" id="301880"/>
    <lineage>
        <taxon>Eukaryota</taxon>
        <taxon>Viridiplantae</taxon>
        <taxon>Streptophyta</taxon>
        <taxon>Embryophyta</taxon>
        <taxon>Tracheophyta</taxon>
        <taxon>Spermatophyta</taxon>
        <taxon>Magnoliopsida</taxon>
        <taxon>eudicotyledons</taxon>
        <taxon>Gunneridae</taxon>
        <taxon>Pentapetalae</taxon>
        <taxon>asterids</taxon>
        <taxon>campanulids</taxon>
        <taxon>Asterales</taxon>
        <taxon>Asteraceae</taxon>
        <taxon>Asteroideae</taxon>
        <taxon>Anthemideae</taxon>
        <taxon>Anthemidinae</taxon>
        <taxon>Tanacetum</taxon>
    </lineage>
</organism>
<dbReference type="EMBL" id="BQNB010009261">
    <property type="protein sequence ID" value="GJS61031.1"/>
    <property type="molecule type" value="Genomic_DNA"/>
</dbReference>
<feature type="compositionally biased region" description="Basic and acidic residues" evidence="1">
    <location>
        <begin position="209"/>
        <end position="220"/>
    </location>
</feature>
<evidence type="ECO:0000256" key="1">
    <source>
        <dbReference type="SAM" id="MobiDB-lite"/>
    </source>
</evidence>